<evidence type="ECO:0000313" key="1">
    <source>
        <dbReference type="EMBL" id="PWB06197.1"/>
    </source>
</evidence>
<dbReference type="Proteomes" id="UP000244925">
    <property type="component" value="Unassembled WGS sequence"/>
</dbReference>
<organism evidence="1 2">
    <name type="scientific">Paramuribaculum intestinale</name>
    <dbReference type="NCBI Taxonomy" id="2094151"/>
    <lineage>
        <taxon>Bacteria</taxon>
        <taxon>Pseudomonadati</taxon>
        <taxon>Bacteroidota</taxon>
        <taxon>Bacteroidia</taxon>
        <taxon>Bacteroidales</taxon>
        <taxon>Muribaculaceae</taxon>
        <taxon>Paramuribaculum</taxon>
    </lineage>
</organism>
<proteinExistence type="predicted"/>
<reference evidence="2" key="1">
    <citation type="submission" date="2018-02" db="EMBL/GenBank/DDBJ databases">
        <authorList>
            <person name="Clavel T."/>
            <person name="Strowig T."/>
        </authorList>
    </citation>
    <scope>NUCLEOTIDE SEQUENCE [LARGE SCALE GENOMIC DNA]</scope>
    <source>
        <strain evidence="2">DSM 100764</strain>
    </source>
</reference>
<accession>A0A2V1IUF5</accession>
<sequence>MLILAHSLTHAHYMTKEEKNKFTRDALRHWYENHQEEYCNFTDLMHDRRGIGFDQVFKTAIMLVPKYEKALLLYLKNDRSEGIEDLEKILTDGGLKDQLALHFRAQMPDCIVPAMLSWLFFGRSFECMVEYGEELIQDGKLNFLLRRLVSFNIKTIINRSLTIGARKEEDWVKFVSEMEDMGITPVVTAGVVAKFKSIPTETKVEMKTTSEKNPIPGKEKKRRSLKELLPNSDEYLLGSIDEHINIKQSGKDLALLYLVLEKSRSLTNTSVVEFHAALEQRYEKKPNIRIPGHRGIQDNLKMLLTPTTITKKSGVEVPCMTFERPEYMFAYNDLVEKLGVQDYAYSC</sequence>
<dbReference type="AlphaFoldDB" id="A0A2V1IUF5"/>
<evidence type="ECO:0000313" key="2">
    <source>
        <dbReference type="Proteomes" id="UP000244925"/>
    </source>
</evidence>
<gene>
    <name evidence="1" type="ORF">C5O25_10985</name>
</gene>
<dbReference type="EMBL" id="PUBV01000031">
    <property type="protein sequence ID" value="PWB06197.1"/>
    <property type="molecule type" value="Genomic_DNA"/>
</dbReference>
<dbReference type="Pfam" id="PF19509">
    <property type="entry name" value="DUF6043"/>
    <property type="match status" value="1"/>
</dbReference>
<keyword evidence="2" id="KW-1185">Reference proteome</keyword>
<comment type="caution">
    <text evidence="1">The sequence shown here is derived from an EMBL/GenBank/DDBJ whole genome shotgun (WGS) entry which is preliminary data.</text>
</comment>
<dbReference type="InterPro" id="IPR046106">
    <property type="entry name" value="DUF6043"/>
</dbReference>
<protein>
    <submittedName>
        <fullName evidence="1">Uncharacterized protein</fullName>
    </submittedName>
</protein>
<name>A0A2V1IUF5_9BACT</name>